<comment type="caution">
    <text evidence="2">The sequence shown here is derived from an EMBL/GenBank/DDBJ whole genome shotgun (WGS) entry which is preliminary data.</text>
</comment>
<dbReference type="InterPro" id="IPR040676">
    <property type="entry name" value="DUF5641"/>
</dbReference>
<feature type="domain" description="DUF5641" evidence="1">
    <location>
        <begin position="68"/>
        <end position="161"/>
    </location>
</feature>
<organism evidence="2 3">
    <name type="scientific">Macrosiphum euphorbiae</name>
    <name type="common">potato aphid</name>
    <dbReference type="NCBI Taxonomy" id="13131"/>
    <lineage>
        <taxon>Eukaryota</taxon>
        <taxon>Metazoa</taxon>
        <taxon>Ecdysozoa</taxon>
        <taxon>Arthropoda</taxon>
        <taxon>Hexapoda</taxon>
        <taxon>Insecta</taxon>
        <taxon>Pterygota</taxon>
        <taxon>Neoptera</taxon>
        <taxon>Paraneoptera</taxon>
        <taxon>Hemiptera</taxon>
        <taxon>Sternorrhyncha</taxon>
        <taxon>Aphidomorpha</taxon>
        <taxon>Aphidoidea</taxon>
        <taxon>Aphididae</taxon>
        <taxon>Macrosiphini</taxon>
        <taxon>Macrosiphum</taxon>
    </lineage>
</organism>
<dbReference type="PANTHER" id="PTHR47331:SF1">
    <property type="entry name" value="GAG-LIKE PROTEIN"/>
    <property type="match status" value="1"/>
</dbReference>
<evidence type="ECO:0000313" key="2">
    <source>
        <dbReference type="EMBL" id="CAI6349076.1"/>
    </source>
</evidence>
<dbReference type="AlphaFoldDB" id="A0AAV0W144"/>
<dbReference type="Proteomes" id="UP001160148">
    <property type="component" value="Unassembled WGS sequence"/>
</dbReference>
<dbReference type="PANTHER" id="PTHR47331">
    <property type="entry name" value="PHD-TYPE DOMAIN-CONTAINING PROTEIN"/>
    <property type="match status" value="1"/>
</dbReference>
<gene>
    <name evidence="2" type="ORF">MEUPH1_LOCUS5680</name>
</gene>
<reference evidence="2 3" key="1">
    <citation type="submission" date="2023-01" db="EMBL/GenBank/DDBJ databases">
        <authorList>
            <person name="Whitehead M."/>
        </authorList>
    </citation>
    <scope>NUCLEOTIDE SEQUENCE [LARGE SCALE GENOMIC DNA]</scope>
</reference>
<accession>A0AAV0W144</accession>
<name>A0AAV0W144_9HEMI</name>
<dbReference type="Pfam" id="PF18701">
    <property type="entry name" value="DUF5641"/>
    <property type="match status" value="1"/>
</dbReference>
<dbReference type="EMBL" id="CARXXK010000001">
    <property type="protein sequence ID" value="CAI6349076.1"/>
    <property type="molecule type" value="Genomic_DNA"/>
</dbReference>
<evidence type="ECO:0000313" key="3">
    <source>
        <dbReference type="Proteomes" id="UP001160148"/>
    </source>
</evidence>
<proteinExistence type="predicted"/>
<sequence>MGRHHFTYEEFTTVLCRVEAVLNSRPLTPLSSDPADLDYLSPGHFLIGQPLLAVPPRTSTEDKSSLVNRWKLLDQCHQAFWRQWSTEYLTTLQARTKWSSGSPNIRLNDVVVIRDNQSPPLSWRMGRVIALLPGADGAVRVVRLRTAHGEVTRPVVKLVVLPTEGTCPGTPC</sequence>
<keyword evidence="3" id="KW-1185">Reference proteome</keyword>
<protein>
    <recommendedName>
        <fullName evidence="1">DUF5641 domain-containing protein</fullName>
    </recommendedName>
</protein>
<evidence type="ECO:0000259" key="1">
    <source>
        <dbReference type="Pfam" id="PF18701"/>
    </source>
</evidence>